<name>A0AAW6XED8_9GAMM</name>
<gene>
    <name evidence="1" type="ORF">P9854_26020</name>
    <name evidence="2" type="ORF">P9921_27655</name>
</gene>
<dbReference type="EMBL" id="JARTLO010000059">
    <property type="protein sequence ID" value="MDK4769224.1"/>
    <property type="molecule type" value="Genomic_DNA"/>
</dbReference>
<reference evidence="1" key="1">
    <citation type="submission" date="2023-01" db="EMBL/GenBank/DDBJ databases">
        <title>Genomic dissection of endemic carbapenem resistance: metallo-beta-lactamase gene dissemination through clonal, plasmid and integron transfer pathways.</title>
        <authorList>
            <person name="Macesic N."/>
        </authorList>
    </citation>
    <scope>NUCLEOTIDE SEQUENCE</scope>
    <source>
        <strain evidence="2">CPO382</strain>
        <strain evidence="1">CPO573</strain>
    </source>
</reference>
<evidence type="ECO:0008006" key="5">
    <source>
        <dbReference type="Google" id="ProtNLM"/>
    </source>
</evidence>
<dbReference type="EMBL" id="JARTOI010000117">
    <property type="protein sequence ID" value="MDK5174191.1"/>
    <property type="molecule type" value="Genomic_DNA"/>
</dbReference>
<evidence type="ECO:0000313" key="2">
    <source>
        <dbReference type="EMBL" id="MDK5174191.1"/>
    </source>
</evidence>
<dbReference type="RefSeq" id="WP_144349882.1">
    <property type="nucleotide sequence ID" value="NZ_JAQSPG010000004.1"/>
</dbReference>
<proteinExistence type="predicted"/>
<keyword evidence="4" id="KW-1185">Reference proteome</keyword>
<evidence type="ECO:0000313" key="1">
    <source>
        <dbReference type="EMBL" id="MDK4769224.1"/>
    </source>
</evidence>
<dbReference type="AlphaFoldDB" id="A0AAW6XED8"/>
<accession>A0AAW6XED8</accession>
<dbReference type="Proteomes" id="UP001173597">
    <property type="component" value="Unassembled WGS sequence"/>
</dbReference>
<dbReference type="InterPro" id="IPR012334">
    <property type="entry name" value="Pectin_lyas_fold"/>
</dbReference>
<organism evidence="1 3">
    <name type="scientific">Serratia nevei</name>
    <dbReference type="NCBI Taxonomy" id="2703794"/>
    <lineage>
        <taxon>Bacteria</taxon>
        <taxon>Pseudomonadati</taxon>
        <taxon>Pseudomonadota</taxon>
        <taxon>Gammaproteobacteria</taxon>
        <taxon>Enterobacterales</taxon>
        <taxon>Yersiniaceae</taxon>
        <taxon>Serratia</taxon>
    </lineage>
</organism>
<protein>
    <recommendedName>
        <fullName evidence="5">Pectate lyase superfamily protein domain-containing protein</fullName>
    </recommendedName>
</protein>
<dbReference type="Proteomes" id="UP001174748">
    <property type="component" value="Unassembled WGS sequence"/>
</dbReference>
<dbReference type="SUPFAM" id="SSF51126">
    <property type="entry name" value="Pectin lyase-like"/>
    <property type="match status" value="1"/>
</dbReference>
<evidence type="ECO:0000313" key="4">
    <source>
        <dbReference type="Proteomes" id="UP001174748"/>
    </source>
</evidence>
<sequence length="439" mass="45512">MPSNPIENPTFNITENTPPLNFVTPEMFGAVGDGVADDTAAVQSAINSGKAVISSNRYRLTSSIQLSENNFMGLGMTTVFDVDHSGHGFIMPVKTGRGVKLICGFRLISTASKPKTKYAFFFPGTAPGATSISYTSGYTFRDLEIGGGGAFGGGFFLKDAFRVNIDNVGMTSVANPIHVAGSTLQLTVSHTIANSDGADFAAFGSSIGWWMTAENYGGLGVHMPENIKFINSSVVGYDYGAITIGSMVRLDNPDIDYAGVIGWRYDGGNHHVMNGGYIATNNTTKPFSGVNIQTVTPGQAGVEVVNSVITSYRGGMPAGSFAIVAGDSDTNHQGGMVISGVKITGAANSWTSGVRSASARSLSLSGCQIDKGSLSTNDAISVSNQMNISITSCDAGTANIVYGAPAKNAVGVIECNVATVISTGVGTASNFRVFANTPQ</sequence>
<comment type="caution">
    <text evidence="1">The sequence shown here is derived from an EMBL/GenBank/DDBJ whole genome shotgun (WGS) entry which is preliminary data.</text>
</comment>
<dbReference type="InterPro" id="IPR011050">
    <property type="entry name" value="Pectin_lyase_fold/virulence"/>
</dbReference>
<dbReference type="Gene3D" id="2.160.20.10">
    <property type="entry name" value="Single-stranded right-handed beta-helix, Pectin lyase-like"/>
    <property type="match status" value="1"/>
</dbReference>
<evidence type="ECO:0000313" key="3">
    <source>
        <dbReference type="Proteomes" id="UP001173597"/>
    </source>
</evidence>